<organism evidence="4 6">
    <name type="scientific">Xanthomonas fragariae</name>
    <dbReference type="NCBI Taxonomy" id="48664"/>
    <lineage>
        <taxon>Bacteria</taxon>
        <taxon>Pseudomonadati</taxon>
        <taxon>Pseudomonadota</taxon>
        <taxon>Gammaproteobacteria</taxon>
        <taxon>Lysobacterales</taxon>
        <taxon>Lysobacteraceae</taxon>
        <taxon>Xanthomonas</taxon>
    </lineage>
</organism>
<protein>
    <submittedName>
        <fullName evidence="3">Polymer-forming cytoskeletal</fullName>
    </submittedName>
</protein>
<evidence type="ECO:0000313" key="4">
    <source>
        <dbReference type="EMBL" id="SMR02781.1"/>
    </source>
</evidence>
<dbReference type="OrthoDB" id="6023669at2"/>
<dbReference type="InterPro" id="IPR007607">
    <property type="entry name" value="BacA/B"/>
</dbReference>
<comment type="similarity">
    <text evidence="1">Belongs to the bactofilin family.</text>
</comment>
<keyword evidence="5" id="KW-1185">Reference proteome</keyword>
<dbReference type="Pfam" id="PF04519">
    <property type="entry name" value="Bactofilin"/>
    <property type="match status" value="1"/>
</dbReference>
<name>A0A1Y6GX64_9XANT</name>
<reference evidence="3 5" key="2">
    <citation type="submission" date="2017-05" db="EMBL/GenBank/DDBJ databases">
        <authorList>
            <person name="Blom J."/>
        </authorList>
    </citation>
    <scope>NUCLEOTIDE SEQUENCE [LARGE SCALE GENOMIC DNA]</scope>
    <source>
        <strain evidence="3">PD885</strain>
    </source>
</reference>
<proteinExistence type="inferred from homology"/>
<feature type="region of interest" description="Disordered" evidence="2">
    <location>
        <begin position="1"/>
        <end position="59"/>
    </location>
</feature>
<dbReference type="Proteomes" id="UP000195953">
    <property type="component" value="Chromosome 1"/>
</dbReference>
<accession>A0A1Y6GX64</accession>
<evidence type="ECO:0000256" key="2">
    <source>
        <dbReference type="SAM" id="MobiDB-lite"/>
    </source>
</evidence>
<evidence type="ECO:0000313" key="6">
    <source>
        <dbReference type="Proteomes" id="UP000195953"/>
    </source>
</evidence>
<reference evidence="4 6" key="1">
    <citation type="submission" date="2017-05" db="EMBL/GenBank/DDBJ databases">
        <authorList>
            <person name="Song R."/>
            <person name="Chenine A.L."/>
            <person name="Ruprecht R.M."/>
        </authorList>
    </citation>
    <scope>NUCLEOTIDE SEQUENCE [LARGE SCALE GENOMIC DNA]</scope>
    <source>
        <strain evidence="4">PD5205</strain>
    </source>
</reference>
<dbReference type="PANTHER" id="PTHR35024:SF4">
    <property type="entry name" value="POLYMER-FORMING CYTOSKELETAL PROTEIN"/>
    <property type="match status" value="1"/>
</dbReference>
<dbReference type="EMBL" id="LT853882">
    <property type="protein sequence ID" value="SMQ98747.1"/>
    <property type="molecule type" value="Genomic_DNA"/>
</dbReference>
<sequence>MSMWRDQGSNKKDGVPAAPEVPAADGRLFTAEANPAAPVQAPTPPSVAPTAAAPQRQSEAKESLIAADISIEGKIEGAGHVRLAGRFKGDVNVKGDLTIERGAKLNGGVRANKVIIAGELEGNIESAAQVELQTSGVLVGDVKAGSLTVASGARMRGQADFGWSDETSKPVSASKAIVNGDSDAT</sequence>
<dbReference type="eggNOG" id="COG1664">
    <property type="taxonomic scope" value="Bacteria"/>
</dbReference>
<dbReference type="GeneID" id="61893897"/>
<dbReference type="EMBL" id="LT853885">
    <property type="protein sequence ID" value="SMR02781.1"/>
    <property type="molecule type" value="Genomic_DNA"/>
</dbReference>
<dbReference type="PANTHER" id="PTHR35024">
    <property type="entry name" value="HYPOTHETICAL CYTOSOLIC PROTEIN"/>
    <property type="match status" value="1"/>
</dbReference>
<dbReference type="RefSeq" id="WP_002810341.1">
    <property type="nucleotide sequence ID" value="NZ_CP016830.1"/>
</dbReference>
<dbReference type="Proteomes" id="UP000195877">
    <property type="component" value="Chromosome 1"/>
</dbReference>
<evidence type="ECO:0000313" key="3">
    <source>
        <dbReference type="EMBL" id="SMQ98747.1"/>
    </source>
</evidence>
<dbReference type="AlphaFoldDB" id="A0A1Y6GX64"/>
<dbReference type="KEGG" id="xfr:BER92_07070"/>
<evidence type="ECO:0000256" key="1">
    <source>
        <dbReference type="ARBA" id="ARBA00044755"/>
    </source>
</evidence>
<gene>
    <name evidence="4" type="ORF">PD5205_01472</name>
    <name evidence="3" type="ORF">PD885_01497</name>
</gene>
<dbReference type="STRING" id="48664.BER92_07070"/>
<evidence type="ECO:0000313" key="5">
    <source>
        <dbReference type="Proteomes" id="UP000195877"/>
    </source>
</evidence>